<feature type="compositionally biased region" description="Basic and acidic residues" evidence="2">
    <location>
        <begin position="142"/>
        <end position="177"/>
    </location>
</feature>
<dbReference type="InterPro" id="IPR006768">
    <property type="entry name" value="Cwf19-like_C_dom-1"/>
</dbReference>
<dbReference type="Proteomes" id="UP001345013">
    <property type="component" value="Unassembled WGS sequence"/>
</dbReference>
<evidence type="ECO:0000313" key="6">
    <source>
        <dbReference type="Proteomes" id="UP001345013"/>
    </source>
</evidence>
<proteinExistence type="inferred from homology"/>
<gene>
    <name evidence="5" type="primary">cwf19</name>
    <name evidence="5" type="ORF">LTR24_010577</name>
</gene>
<evidence type="ECO:0000259" key="4">
    <source>
        <dbReference type="Pfam" id="PF04677"/>
    </source>
</evidence>
<feature type="region of interest" description="Disordered" evidence="2">
    <location>
        <begin position="354"/>
        <end position="380"/>
    </location>
</feature>
<dbReference type="SUPFAM" id="SSF54197">
    <property type="entry name" value="HIT-like"/>
    <property type="match status" value="1"/>
</dbReference>
<feature type="domain" description="Cwf19-like protein C-terminal" evidence="3">
    <location>
        <begin position="581"/>
        <end position="685"/>
    </location>
</feature>
<dbReference type="PANTHER" id="PTHR12072:SF5">
    <property type="entry name" value="CWF19-LIKE PROTEIN 2"/>
    <property type="match status" value="1"/>
</dbReference>
<keyword evidence="6" id="KW-1185">Reference proteome</keyword>
<protein>
    <submittedName>
        <fullName evidence="5">Pre-mRNA-splicing factor cwf19</fullName>
    </submittedName>
</protein>
<feature type="compositionally biased region" description="Basic and acidic residues" evidence="2">
    <location>
        <begin position="56"/>
        <end position="66"/>
    </location>
</feature>
<evidence type="ECO:0000256" key="2">
    <source>
        <dbReference type="SAM" id="MobiDB-lite"/>
    </source>
</evidence>
<feature type="compositionally biased region" description="Basic and acidic residues" evidence="2">
    <location>
        <begin position="230"/>
        <end position="271"/>
    </location>
</feature>
<feature type="region of interest" description="Disordered" evidence="2">
    <location>
        <begin position="201"/>
        <end position="304"/>
    </location>
</feature>
<feature type="compositionally biased region" description="Basic and acidic residues" evidence="2">
    <location>
        <begin position="73"/>
        <end position="82"/>
    </location>
</feature>
<comment type="caution">
    <text evidence="5">The sequence shown here is derived from an EMBL/GenBank/DDBJ whole genome shotgun (WGS) entry which is preliminary data.</text>
</comment>
<dbReference type="PANTHER" id="PTHR12072">
    <property type="entry name" value="CWF19, CELL CYCLE CONTROL PROTEIN"/>
    <property type="match status" value="1"/>
</dbReference>
<feature type="compositionally biased region" description="Basic residues" evidence="2">
    <location>
        <begin position="83"/>
        <end position="92"/>
    </location>
</feature>
<dbReference type="InterPro" id="IPR036265">
    <property type="entry name" value="HIT-like_sf"/>
</dbReference>
<name>A0ABR0JTG0_9EURO</name>
<feature type="compositionally biased region" description="Basic and acidic residues" evidence="2">
    <location>
        <begin position="205"/>
        <end position="221"/>
    </location>
</feature>
<dbReference type="Pfam" id="PF04676">
    <property type="entry name" value="CwfJ_C_2"/>
    <property type="match status" value="1"/>
</dbReference>
<feature type="compositionally biased region" description="Basic and acidic residues" evidence="2">
    <location>
        <begin position="31"/>
        <end position="43"/>
    </location>
</feature>
<comment type="similarity">
    <text evidence="1">Belongs to the CWF19 family.</text>
</comment>
<dbReference type="EMBL" id="JAVRRG010000364">
    <property type="protein sequence ID" value="KAK5071368.1"/>
    <property type="molecule type" value="Genomic_DNA"/>
</dbReference>
<dbReference type="Pfam" id="PF04677">
    <property type="entry name" value="CwfJ_C_1"/>
    <property type="match status" value="1"/>
</dbReference>
<sequence>MPWDDGLDDFEKQLAADKDERDRKERHRDKDRHDKHSHRDRDDRKRHHHHHHTSRKDHAHDGDEHRSKRRRRDSNEKVDREEKRHHKHRRPSGSREAPTAEDPSELKRDSWMQAPSALDVDYVQRRRKEASPPKQGSLGQEFETKLHEKELNQHLRDLQDGKESDQLENEEAQHDVDYTFGDAGSSWRMTRLKAVYRQAEASGRSLEEAALERYGSLREYDDAREEEIELDRRDTYGKDYVGKEKPSGELFQERKLDAGVKSSHDHSKDKDSDDEFDSTLDNVSAPAPTAPSQPKPDQTAINKLKAQLMKAELKKDPAAAELREQYEAALAGATSADPTVIQLSAMDNRMLSSAPRNEVKSVTDRRGRERGNVVENEDMSIEDMVAEERRTRAQAGGEAQRYAERIAKDGKYDNDLDYLDENATKLSKRVHKSDANLRNVTINEYQKMNKILETCPLCHHEDAPNQSDQLPTAPIVSLGTRAYLTLPTKPELAPYTAMIVPLQHHTNTLHCDDDEWEEIRNFMKSLTRFYHSRDQDVLFYENAAFPHRHPHAAIVAVPLPQSVGETAPAFWKEAFLTAESEWSQHKKIIDTERKARGGDGRAAFRRALAKEMPYFHVWFSLDGGLGHVVEEVEKWPRGDLFAREVVGGMLGVETEVLKRQGRWVRGGDRERVEGFRKRWNRFDWTRVLVEGQ</sequence>
<evidence type="ECO:0000313" key="5">
    <source>
        <dbReference type="EMBL" id="KAK5071368.1"/>
    </source>
</evidence>
<feature type="domain" description="Cwf19-like C-terminal" evidence="4">
    <location>
        <begin position="443"/>
        <end position="570"/>
    </location>
</feature>
<accession>A0ABR0JTG0</accession>
<reference evidence="5 6" key="1">
    <citation type="submission" date="2023-08" db="EMBL/GenBank/DDBJ databases">
        <title>Black Yeasts Isolated from many extreme environments.</title>
        <authorList>
            <person name="Coleine C."/>
            <person name="Stajich J.E."/>
            <person name="Selbmann L."/>
        </authorList>
    </citation>
    <scope>NUCLEOTIDE SEQUENCE [LARGE SCALE GENOMIC DNA]</scope>
    <source>
        <strain evidence="5 6">CCFEE 5885</strain>
    </source>
</reference>
<feature type="region of interest" description="Disordered" evidence="2">
    <location>
        <begin position="1"/>
        <end position="183"/>
    </location>
</feature>
<evidence type="ECO:0000259" key="3">
    <source>
        <dbReference type="Pfam" id="PF04676"/>
    </source>
</evidence>
<evidence type="ECO:0000256" key="1">
    <source>
        <dbReference type="ARBA" id="ARBA00006795"/>
    </source>
</evidence>
<dbReference type="InterPro" id="IPR006767">
    <property type="entry name" value="Cwf19-like_C_dom-2"/>
</dbReference>
<feature type="compositionally biased region" description="Basic residues" evidence="2">
    <location>
        <begin position="44"/>
        <end position="55"/>
    </location>
</feature>
<feature type="compositionally biased region" description="Basic and acidic residues" evidence="2">
    <location>
        <begin position="357"/>
        <end position="372"/>
    </location>
</feature>
<organism evidence="5 6">
    <name type="scientific">Lithohypha guttulata</name>
    <dbReference type="NCBI Taxonomy" id="1690604"/>
    <lineage>
        <taxon>Eukaryota</taxon>
        <taxon>Fungi</taxon>
        <taxon>Dikarya</taxon>
        <taxon>Ascomycota</taxon>
        <taxon>Pezizomycotina</taxon>
        <taxon>Eurotiomycetes</taxon>
        <taxon>Chaetothyriomycetidae</taxon>
        <taxon>Chaetothyriales</taxon>
        <taxon>Trichomeriaceae</taxon>
        <taxon>Lithohypha</taxon>
    </lineage>
</organism>
<dbReference type="InterPro" id="IPR040194">
    <property type="entry name" value="Cwf19-like"/>
</dbReference>
<feature type="compositionally biased region" description="Basic and acidic residues" evidence="2">
    <location>
        <begin position="9"/>
        <end position="23"/>
    </location>
</feature>